<dbReference type="AlphaFoldDB" id="L1KUC5"/>
<dbReference type="PROSITE" id="PS51257">
    <property type="entry name" value="PROKAR_LIPOPROTEIN"/>
    <property type="match status" value="1"/>
</dbReference>
<organism evidence="3 4">
    <name type="scientific">Streptomyces ipomoeae 91-03</name>
    <dbReference type="NCBI Taxonomy" id="698759"/>
    <lineage>
        <taxon>Bacteria</taxon>
        <taxon>Bacillati</taxon>
        <taxon>Actinomycetota</taxon>
        <taxon>Actinomycetes</taxon>
        <taxon>Kitasatosporales</taxon>
        <taxon>Streptomycetaceae</taxon>
        <taxon>Streptomyces</taxon>
    </lineage>
</organism>
<name>L1KUC5_9ACTN</name>
<dbReference type="PATRIC" id="fig|698759.3.peg.4975"/>
<keyword evidence="3" id="KW-0449">Lipoprotein</keyword>
<dbReference type="Proteomes" id="UP000010411">
    <property type="component" value="Unassembled WGS sequence"/>
</dbReference>
<evidence type="ECO:0000313" key="3">
    <source>
        <dbReference type="EMBL" id="EKX64396.1"/>
    </source>
</evidence>
<keyword evidence="2" id="KW-0732">Signal</keyword>
<comment type="caution">
    <text evidence="3">The sequence shown here is derived from an EMBL/GenBank/DDBJ whole genome shotgun (WGS) entry which is preliminary data.</text>
</comment>
<feature type="compositionally biased region" description="Low complexity" evidence="1">
    <location>
        <begin position="32"/>
        <end position="55"/>
    </location>
</feature>
<protein>
    <submittedName>
        <fullName evidence="3">Putative lipoprotein</fullName>
    </submittedName>
</protein>
<feature type="chain" id="PRO_5038957840" evidence="2">
    <location>
        <begin position="23"/>
        <end position="182"/>
    </location>
</feature>
<proteinExistence type="predicted"/>
<feature type="signal peptide" evidence="2">
    <location>
        <begin position="1"/>
        <end position="22"/>
    </location>
</feature>
<sequence>MRRRPRGIVGAAACSAAFLGVALLTGCEGSSDSTSDAAAPSAPASASSGSATDGGNFRNPTSAELDFTWFPDGDTILSPLGIRHGEALMPTVNQCDGSIAFGAEVNISFPCGTDRAQGTLTINESGDKIKISWAGGITDTFVKRADLTVPDPTITGTPDADDLQRQVDELEDMVDDLEGLGG</sequence>
<evidence type="ECO:0000313" key="4">
    <source>
        <dbReference type="Proteomes" id="UP000010411"/>
    </source>
</evidence>
<feature type="region of interest" description="Disordered" evidence="1">
    <location>
        <begin position="32"/>
        <end position="58"/>
    </location>
</feature>
<dbReference type="EMBL" id="AEJC01000375">
    <property type="protein sequence ID" value="EKX64396.1"/>
    <property type="molecule type" value="Genomic_DNA"/>
</dbReference>
<keyword evidence="4" id="KW-1185">Reference proteome</keyword>
<reference evidence="3 4" key="1">
    <citation type="submission" date="2012-11" db="EMBL/GenBank/DDBJ databases">
        <authorList>
            <person name="Huguet-Tapia J.C."/>
            <person name="Durkin A.S."/>
            <person name="Pettis G.S."/>
            <person name="Badger J.H."/>
        </authorList>
    </citation>
    <scope>NUCLEOTIDE SEQUENCE [LARGE SCALE GENOMIC DNA]</scope>
    <source>
        <strain evidence="3 4">91-03</strain>
    </source>
</reference>
<evidence type="ECO:0000256" key="2">
    <source>
        <dbReference type="SAM" id="SignalP"/>
    </source>
</evidence>
<accession>L1KUC5</accession>
<evidence type="ECO:0000256" key="1">
    <source>
        <dbReference type="SAM" id="MobiDB-lite"/>
    </source>
</evidence>
<gene>
    <name evidence="3" type="ORF">STRIP9103_00114</name>
</gene>